<dbReference type="SUPFAM" id="SSF55729">
    <property type="entry name" value="Acyl-CoA N-acyltransferases (Nat)"/>
    <property type="match status" value="1"/>
</dbReference>
<dbReference type="InterPro" id="IPR016181">
    <property type="entry name" value="Acyl_CoA_acyltransferase"/>
</dbReference>
<evidence type="ECO:0000313" key="1">
    <source>
        <dbReference type="EMBL" id="CFS14232.1"/>
    </source>
</evidence>
<dbReference type="GO" id="GO:0016740">
    <property type="term" value="F:transferase activity"/>
    <property type="evidence" value="ECO:0007669"/>
    <property type="project" value="UniProtKB-KW"/>
</dbReference>
<name>A0A654U7U2_MYCTX</name>
<sequence>MILWCAEKNSKARGFYEKKDFHIDGRTFTWKPLSGVNVPHVGYRLYRSAPPG</sequence>
<reference evidence="3 4" key="1">
    <citation type="submission" date="2015-03" db="EMBL/GenBank/DDBJ databases">
        <authorList>
            <consortium name="Pathogen Informatics"/>
        </authorList>
    </citation>
    <scope>NUCLEOTIDE SEQUENCE [LARGE SCALE GENOMIC DNA]</scope>
    <source>
        <strain evidence="1 4">C09601061</strain>
        <strain evidence="2 3">M09401471</strain>
    </source>
</reference>
<dbReference type="EMBL" id="CGCX01002627">
    <property type="protein sequence ID" value="CFS14232.1"/>
    <property type="molecule type" value="Genomic_DNA"/>
</dbReference>
<gene>
    <name evidence="1" type="ORF">ERS007657_04229</name>
    <name evidence="2" type="ORF">ERS007720_04232</name>
</gene>
<dbReference type="EMBL" id="CSAJ01000849">
    <property type="protein sequence ID" value="COX28989.1"/>
    <property type="molecule type" value="Genomic_DNA"/>
</dbReference>
<keyword evidence="1" id="KW-0808">Transferase</keyword>
<protein>
    <submittedName>
        <fullName evidence="1">Acetyltransferase</fullName>
    </submittedName>
</protein>
<accession>A0A654U7U2</accession>
<dbReference type="Proteomes" id="UP000044938">
    <property type="component" value="Unassembled WGS sequence"/>
</dbReference>
<evidence type="ECO:0000313" key="2">
    <source>
        <dbReference type="EMBL" id="COX28989.1"/>
    </source>
</evidence>
<organism evidence="1 4">
    <name type="scientific">Mycobacterium tuberculosis</name>
    <dbReference type="NCBI Taxonomy" id="1773"/>
    <lineage>
        <taxon>Bacteria</taxon>
        <taxon>Bacillati</taxon>
        <taxon>Actinomycetota</taxon>
        <taxon>Actinomycetes</taxon>
        <taxon>Mycobacteriales</taxon>
        <taxon>Mycobacteriaceae</taxon>
        <taxon>Mycobacterium</taxon>
        <taxon>Mycobacterium tuberculosis complex</taxon>
    </lineage>
</organism>
<proteinExistence type="predicted"/>
<evidence type="ECO:0000313" key="3">
    <source>
        <dbReference type="Proteomes" id="UP000044938"/>
    </source>
</evidence>
<dbReference type="AlphaFoldDB" id="A0A654U7U2"/>
<evidence type="ECO:0000313" key="4">
    <source>
        <dbReference type="Proteomes" id="UP000046680"/>
    </source>
</evidence>
<dbReference type="Proteomes" id="UP000046680">
    <property type="component" value="Unassembled WGS sequence"/>
</dbReference>